<keyword evidence="8" id="KW-1185">Reference proteome</keyword>
<dbReference type="Pfam" id="PF04493">
    <property type="entry name" value="Endonuclease_5"/>
    <property type="match status" value="1"/>
</dbReference>
<evidence type="ECO:0000313" key="8">
    <source>
        <dbReference type="Proteomes" id="UP000198372"/>
    </source>
</evidence>
<accession>A0A238F4E2</accession>
<dbReference type="GO" id="GO:0016891">
    <property type="term" value="F:RNA endonuclease activity producing 5'-phosphomonoesters, hydrolytic mechanism"/>
    <property type="evidence" value="ECO:0007669"/>
    <property type="project" value="TreeGrafter"/>
</dbReference>
<evidence type="ECO:0000256" key="4">
    <source>
        <dbReference type="ARBA" id="ARBA00022759"/>
    </source>
</evidence>
<evidence type="ECO:0000256" key="2">
    <source>
        <dbReference type="ARBA" id="ARBA00022490"/>
    </source>
</evidence>
<name>A0A238F4E2_9BASI</name>
<keyword evidence="2" id="KW-0963">Cytoplasm</keyword>
<dbReference type="OrthoDB" id="20018at2759"/>
<dbReference type="GO" id="GO:0006281">
    <property type="term" value="P:DNA repair"/>
    <property type="evidence" value="ECO:0007669"/>
    <property type="project" value="InterPro"/>
</dbReference>
<dbReference type="EMBL" id="FMSP01000002">
    <property type="protein sequence ID" value="SCV67569.1"/>
    <property type="molecule type" value="Genomic_DNA"/>
</dbReference>
<dbReference type="STRING" id="269621.A0A238F4E2"/>
<dbReference type="CDD" id="cd06559">
    <property type="entry name" value="Endonuclease_V"/>
    <property type="match status" value="1"/>
</dbReference>
<dbReference type="InterPro" id="IPR007581">
    <property type="entry name" value="Endonuclease-V"/>
</dbReference>
<dbReference type="AlphaFoldDB" id="A0A238F4E2"/>
<evidence type="ECO:0000256" key="3">
    <source>
        <dbReference type="ARBA" id="ARBA00022722"/>
    </source>
</evidence>
<reference evidence="8" key="1">
    <citation type="submission" date="2016-09" db="EMBL/GenBank/DDBJ databases">
        <authorList>
            <person name="Jeantristanb JTB J.-T."/>
            <person name="Ricardo R."/>
        </authorList>
    </citation>
    <scope>NUCLEOTIDE SEQUENCE [LARGE SCALE GENOMIC DNA]</scope>
</reference>
<dbReference type="Proteomes" id="UP000198372">
    <property type="component" value="Unassembled WGS sequence"/>
</dbReference>
<dbReference type="Gene3D" id="3.30.2170.10">
    <property type="entry name" value="archaeoglobus fulgidus dsm 4304 superfamily"/>
    <property type="match status" value="1"/>
</dbReference>
<dbReference type="GO" id="GO:0005730">
    <property type="term" value="C:nucleolus"/>
    <property type="evidence" value="ECO:0007669"/>
    <property type="project" value="TreeGrafter"/>
</dbReference>
<protein>
    <submittedName>
        <fullName evidence="7">BQ2448_5180 protein</fullName>
    </submittedName>
</protein>
<gene>
    <name evidence="7" type="ORF">BQ2448_5180</name>
</gene>
<comment type="subcellular location">
    <subcellularLocation>
        <location evidence="1">Cytoplasm</location>
    </subcellularLocation>
</comment>
<dbReference type="PANTHER" id="PTHR28511">
    <property type="entry name" value="ENDONUCLEASE V"/>
    <property type="match status" value="1"/>
</dbReference>
<dbReference type="GO" id="GO:0003727">
    <property type="term" value="F:single-stranded RNA binding"/>
    <property type="evidence" value="ECO:0007669"/>
    <property type="project" value="TreeGrafter"/>
</dbReference>
<evidence type="ECO:0000313" key="7">
    <source>
        <dbReference type="EMBL" id="SCV67569.1"/>
    </source>
</evidence>
<dbReference type="GO" id="GO:0005737">
    <property type="term" value="C:cytoplasm"/>
    <property type="evidence" value="ECO:0007669"/>
    <property type="project" value="UniProtKB-SubCell"/>
</dbReference>
<feature type="region of interest" description="Disordered" evidence="6">
    <location>
        <begin position="1"/>
        <end position="25"/>
    </location>
</feature>
<keyword evidence="3" id="KW-0540">Nuclease</keyword>
<sequence length="298" mass="31862">MLAPVEASSARPPTEGSGLDQQQPSELSQLLQGWQIEQKLHAGMARFDDELDFTVHAISSEQPTTQEQMPCESVDPSTISTPGHGLRIVGGLDISFPSGPIAPNTGVVVLAILSFPGMRLLHTESEHVTFDAPYVPGYLGMREVPSYVRLLERTRGTGVWPQVVFVDGNGRLHPRQAGSAVSVGVLSGLPVIGIAKDYHPISNFPPPLGGQKAMKAHCQRTLKRRGDWTGIPVEGELVGAAVLSSPALTSTRPIYVSAGHKISLRSAIVLSLATCKEARVPEPIRVADRIGRGLARRG</sequence>
<keyword evidence="5" id="KW-0378">Hydrolase</keyword>
<evidence type="ECO:0000256" key="6">
    <source>
        <dbReference type="SAM" id="MobiDB-lite"/>
    </source>
</evidence>
<evidence type="ECO:0000256" key="1">
    <source>
        <dbReference type="ARBA" id="ARBA00004496"/>
    </source>
</evidence>
<organism evidence="7 8">
    <name type="scientific">Microbotryum intermedium</name>
    <dbReference type="NCBI Taxonomy" id="269621"/>
    <lineage>
        <taxon>Eukaryota</taxon>
        <taxon>Fungi</taxon>
        <taxon>Dikarya</taxon>
        <taxon>Basidiomycota</taxon>
        <taxon>Pucciniomycotina</taxon>
        <taxon>Microbotryomycetes</taxon>
        <taxon>Microbotryales</taxon>
        <taxon>Microbotryaceae</taxon>
        <taxon>Microbotryum</taxon>
    </lineage>
</organism>
<proteinExistence type="predicted"/>
<dbReference type="PANTHER" id="PTHR28511:SF1">
    <property type="entry name" value="ENDONUCLEASE V"/>
    <property type="match status" value="1"/>
</dbReference>
<evidence type="ECO:0000256" key="5">
    <source>
        <dbReference type="ARBA" id="ARBA00022801"/>
    </source>
</evidence>
<keyword evidence="4" id="KW-0255">Endonuclease</keyword>